<name>A0AB35FZY0_LEUGE</name>
<comment type="caution">
    <text evidence="2">The sequence shown here is derived from an EMBL/GenBank/DDBJ whole genome shotgun (WGS) entry which is preliminary data.</text>
</comment>
<evidence type="ECO:0000313" key="2">
    <source>
        <dbReference type="EMBL" id="MBZ6015858.1"/>
    </source>
</evidence>
<dbReference type="Proteomes" id="UP000727071">
    <property type="component" value="Unassembled WGS sequence"/>
</dbReference>
<dbReference type="EMBL" id="JAHBFX010000001">
    <property type="protein sequence ID" value="MBZ5998943.1"/>
    <property type="molecule type" value="Genomic_DNA"/>
</dbReference>
<evidence type="ECO:0000313" key="3">
    <source>
        <dbReference type="Proteomes" id="UP000705994"/>
    </source>
</evidence>
<reference evidence="2 3" key="1">
    <citation type="submission" date="2021-05" db="EMBL/GenBank/DDBJ databases">
        <title>Pangenome of Leuconostoc gelidum warrants species status for Leuconostoc gelidum subsp. gasicomitatum.</title>
        <authorList>
            <person name="Johansson P."/>
            <person name="Sade E."/>
            <person name="Hultman J."/>
            <person name="Auvinen P."/>
            <person name="Bjorkroth J."/>
        </authorList>
    </citation>
    <scope>NUCLEOTIDE SEQUENCE</scope>
    <source>
        <strain evidence="1 3">AMKR21</strain>
        <strain evidence="2">C220d</strain>
    </source>
</reference>
<sequence>MAHQVGIKPIKYIDMGVLSLGLKRTLDAANTVIWIKEIEQIFEISDLITLEDDTVDVIETNIRTFLMTYLSKQIEIQLSDNVTKDDLIMVVSKIKF</sequence>
<keyword evidence="3" id="KW-1185">Reference proteome</keyword>
<organism evidence="2 4">
    <name type="scientific">Leuconostoc gelidum subsp. gelidum</name>
    <dbReference type="NCBI Taxonomy" id="1607839"/>
    <lineage>
        <taxon>Bacteria</taxon>
        <taxon>Bacillati</taxon>
        <taxon>Bacillota</taxon>
        <taxon>Bacilli</taxon>
        <taxon>Lactobacillales</taxon>
        <taxon>Lactobacillaceae</taxon>
        <taxon>Leuconostoc</taxon>
        <taxon>Leuconostoc gelidum group</taxon>
    </lineage>
</organism>
<dbReference type="RefSeq" id="WP_224154990.1">
    <property type="nucleotide sequence ID" value="NZ_JAHBFQ010000009.1"/>
</dbReference>
<accession>A0AB35FZY0</accession>
<gene>
    <name evidence="2" type="ORF">KII88_04855</name>
    <name evidence="1" type="ORF">KIJ07_00665</name>
</gene>
<dbReference type="EMBL" id="JAHBFV010000015">
    <property type="protein sequence ID" value="MBZ6015858.1"/>
    <property type="molecule type" value="Genomic_DNA"/>
</dbReference>
<dbReference type="Proteomes" id="UP000705994">
    <property type="component" value="Unassembled WGS sequence"/>
</dbReference>
<evidence type="ECO:0000313" key="1">
    <source>
        <dbReference type="EMBL" id="MBZ5998943.1"/>
    </source>
</evidence>
<dbReference type="AlphaFoldDB" id="A0AB35FZY0"/>
<evidence type="ECO:0000313" key="4">
    <source>
        <dbReference type="Proteomes" id="UP000727071"/>
    </source>
</evidence>
<proteinExistence type="predicted"/>
<protein>
    <submittedName>
        <fullName evidence="2">Uncharacterized protein</fullName>
    </submittedName>
</protein>